<reference evidence="5 6" key="1">
    <citation type="submission" date="2017-02" db="EMBL/GenBank/DDBJ databases">
        <title>The new phylogeny of genus Mycobacterium.</title>
        <authorList>
            <person name="Tortoli E."/>
            <person name="Trovato A."/>
            <person name="Cirillo D.M."/>
        </authorList>
    </citation>
    <scope>NUCLEOTIDE SEQUENCE [LARGE SCALE GENOMIC DNA]</scope>
    <source>
        <strain evidence="5 6">DSM 45255</strain>
    </source>
</reference>
<evidence type="ECO:0000313" key="6">
    <source>
        <dbReference type="Proteomes" id="UP000192760"/>
    </source>
</evidence>
<keyword evidence="7" id="KW-1185">Reference proteome</keyword>
<dbReference type="Proteomes" id="UP000465812">
    <property type="component" value="Chromosome"/>
</dbReference>
<dbReference type="RefSeq" id="WP_083100310.1">
    <property type="nucleotide sequence ID" value="NZ_AP022590.1"/>
</dbReference>
<protein>
    <submittedName>
        <fullName evidence="5">IS110 family transposase</fullName>
    </submittedName>
</protein>
<feature type="domain" description="Transposase IS110-like N-terminal" evidence="1">
    <location>
        <begin position="12"/>
        <end position="152"/>
    </location>
</feature>
<dbReference type="InterPro" id="IPR003346">
    <property type="entry name" value="Transposase_20"/>
</dbReference>
<dbReference type="NCBIfam" id="NF033542">
    <property type="entry name" value="transpos_IS110"/>
    <property type="match status" value="1"/>
</dbReference>
<dbReference type="PANTHER" id="PTHR33055">
    <property type="entry name" value="TRANSPOSASE FOR INSERTION SEQUENCE ELEMENT IS1111A"/>
    <property type="match status" value="1"/>
</dbReference>
<evidence type="ECO:0000313" key="3">
    <source>
        <dbReference type="EMBL" id="BBY36847.1"/>
    </source>
</evidence>
<reference evidence="3" key="4">
    <citation type="submission" date="2020-02" db="EMBL/GenBank/DDBJ databases">
        <authorList>
            <person name="Matsumoto Y."/>
            <person name="Kinjo T."/>
            <person name="Motooka D."/>
            <person name="Nabeya D."/>
            <person name="Jung N."/>
            <person name="Uechi K."/>
            <person name="Horii T."/>
            <person name="Iida T."/>
            <person name="Fujita J."/>
            <person name="Nakamura S."/>
        </authorList>
    </citation>
    <scope>NUCLEOTIDE SEQUENCE</scope>
    <source>
        <strain evidence="3">JCM 18113</strain>
    </source>
</reference>
<dbReference type="EMBL" id="AP022590">
    <property type="protein sequence ID" value="BBY36847.1"/>
    <property type="molecule type" value="Genomic_DNA"/>
</dbReference>
<evidence type="ECO:0000313" key="5">
    <source>
        <dbReference type="EMBL" id="ORA96526.1"/>
    </source>
</evidence>
<sequence>MIATEVETVIGGVDTHKHTHYAAVIDQHGRLLGHQEFPATDAGYHALLSWMRTHGALEAIGVESTGSFGATLTRALTTAGERVIEVNRPNRIARRMDGKSDRLDAEQIARAVLGQTSTATPKSKCGMVEVIRTLRVTRSSAVKARTQTFNTLFGIMIGAPSPLRDELVTLTKRTLINRCLGLRPETTDFAHLCAHPERLLMASIKTALRDLARRWKALDGEIKALNKQIEVVVRAAAPDLVELFGVGVELAGQFLVTTGDNPERIHDEAAFAKLCGVAPQPASSGRTTGRHRLSRSGDRQANSALYIVTIVRLRHHEPTRAYVERRTNEGLTKREIIRCLKRYIAREIYANLPRPQATSTPAAEPHQTAA</sequence>
<dbReference type="InterPro" id="IPR002525">
    <property type="entry name" value="Transp_IS110-like_N"/>
</dbReference>
<feature type="domain" description="Transposase IS116/IS110/IS902 C-terminal" evidence="2">
    <location>
        <begin position="241"/>
        <end position="323"/>
    </location>
</feature>
<dbReference type="Proteomes" id="UP000192760">
    <property type="component" value="Unassembled WGS sequence"/>
</dbReference>
<dbReference type="EMBL" id="MVHW01000079">
    <property type="protein sequence ID" value="ORA96526.1"/>
    <property type="molecule type" value="Genomic_DNA"/>
</dbReference>
<accession>A0A1X0F3X6</accession>
<name>A0A1X0F3X6_MYCNT</name>
<dbReference type="PANTHER" id="PTHR33055:SF16">
    <property type="entry name" value="TRANSPOSASE FOR INSERTION SEQUENCE ELEMENT IS1547"/>
    <property type="match status" value="1"/>
</dbReference>
<gene>
    <name evidence="5" type="ORF">BST30_28575</name>
    <name evidence="3" type="ORF">MMAN_09810</name>
    <name evidence="4" type="ORF">MMAN_52350</name>
</gene>
<dbReference type="GO" id="GO:0006313">
    <property type="term" value="P:DNA transposition"/>
    <property type="evidence" value="ECO:0007669"/>
    <property type="project" value="InterPro"/>
</dbReference>
<dbReference type="AlphaFoldDB" id="A0A1X0F3X6"/>
<dbReference type="EMBL" id="AP022590">
    <property type="protein sequence ID" value="BBY41101.1"/>
    <property type="molecule type" value="Genomic_DNA"/>
</dbReference>
<dbReference type="GO" id="GO:0004803">
    <property type="term" value="F:transposase activity"/>
    <property type="evidence" value="ECO:0007669"/>
    <property type="project" value="InterPro"/>
</dbReference>
<dbReference type="Pfam" id="PF02371">
    <property type="entry name" value="Transposase_20"/>
    <property type="match status" value="1"/>
</dbReference>
<proteinExistence type="predicted"/>
<reference evidence="4" key="3">
    <citation type="submission" date="2020-02" db="EMBL/GenBank/DDBJ databases">
        <authorList>
            <person name="Matsumoto Y."/>
            <person name="Motooka D."/>
            <person name="Nakamura S."/>
        </authorList>
    </citation>
    <scope>NUCLEOTIDE SEQUENCE</scope>
    <source>
        <strain evidence="4">JCM 18113</strain>
    </source>
</reference>
<dbReference type="Pfam" id="PF01548">
    <property type="entry name" value="DEDD_Tnp_IS110"/>
    <property type="match status" value="1"/>
</dbReference>
<evidence type="ECO:0000313" key="4">
    <source>
        <dbReference type="EMBL" id="BBY41101.1"/>
    </source>
</evidence>
<reference evidence="3 7" key="2">
    <citation type="journal article" date="2019" name="Emerg. Microbes Infect.">
        <title>Comprehensive subspecies identification of 175 nontuberculous mycobacteria species based on 7547 genomic profiles.</title>
        <authorList>
            <person name="Matsumoto Y."/>
            <person name="Kinjo T."/>
            <person name="Motooka D."/>
            <person name="Nabeya D."/>
            <person name="Jung N."/>
            <person name="Uechi K."/>
            <person name="Horii T."/>
            <person name="Iida T."/>
            <person name="Fujita J."/>
            <person name="Nakamura S."/>
        </authorList>
    </citation>
    <scope>NUCLEOTIDE SEQUENCE [LARGE SCALE GENOMIC DNA]</scope>
    <source>
        <strain evidence="3 7">JCM 18113</strain>
    </source>
</reference>
<evidence type="ECO:0000313" key="7">
    <source>
        <dbReference type="Proteomes" id="UP000465812"/>
    </source>
</evidence>
<evidence type="ECO:0000259" key="1">
    <source>
        <dbReference type="Pfam" id="PF01548"/>
    </source>
</evidence>
<dbReference type="GO" id="GO:0003677">
    <property type="term" value="F:DNA binding"/>
    <property type="evidence" value="ECO:0007669"/>
    <property type="project" value="InterPro"/>
</dbReference>
<evidence type="ECO:0000259" key="2">
    <source>
        <dbReference type="Pfam" id="PF02371"/>
    </source>
</evidence>
<dbReference type="InterPro" id="IPR047650">
    <property type="entry name" value="Transpos_IS110"/>
</dbReference>
<organism evidence="5 6">
    <name type="scientific">Mycobacterium mantenii</name>
    <dbReference type="NCBI Taxonomy" id="560555"/>
    <lineage>
        <taxon>Bacteria</taxon>
        <taxon>Bacillati</taxon>
        <taxon>Actinomycetota</taxon>
        <taxon>Actinomycetes</taxon>
        <taxon>Mycobacteriales</taxon>
        <taxon>Mycobacteriaceae</taxon>
        <taxon>Mycobacterium</taxon>
        <taxon>Mycobacterium avium complex (MAC)</taxon>
    </lineage>
</organism>